<dbReference type="PATRIC" id="fig|1346330.5.peg.3955"/>
<comment type="caution">
    <text evidence="9">The sequence shown here is derived from an EMBL/GenBank/DDBJ whole genome shotgun (WGS) entry which is preliminary data.</text>
</comment>
<evidence type="ECO:0000259" key="7">
    <source>
        <dbReference type="Pfam" id="PF07980"/>
    </source>
</evidence>
<dbReference type="InterPro" id="IPR012944">
    <property type="entry name" value="SusD_RagB_dom"/>
</dbReference>
<protein>
    <recommendedName>
        <fullName evidence="11">RagB/SusD family nutrient uptake outer membrane protein</fullName>
    </recommendedName>
</protein>
<evidence type="ECO:0008006" key="11">
    <source>
        <dbReference type="Google" id="ProtNLM"/>
    </source>
</evidence>
<dbReference type="InterPro" id="IPR033985">
    <property type="entry name" value="SusD-like_N"/>
</dbReference>
<dbReference type="Pfam" id="PF14322">
    <property type="entry name" value="SusD-like_3"/>
    <property type="match status" value="1"/>
</dbReference>
<evidence type="ECO:0000259" key="8">
    <source>
        <dbReference type="Pfam" id="PF14322"/>
    </source>
</evidence>
<dbReference type="InterPro" id="IPR011990">
    <property type="entry name" value="TPR-like_helical_dom_sf"/>
</dbReference>
<evidence type="ECO:0000313" key="9">
    <source>
        <dbReference type="EMBL" id="ERJ57228.1"/>
    </source>
</evidence>
<dbReference type="STRING" id="1346330.M472_00465"/>
<feature type="chain" id="PRO_5004628190" description="RagB/SusD family nutrient uptake outer membrane protein" evidence="6">
    <location>
        <begin position="23"/>
        <end position="482"/>
    </location>
</feature>
<feature type="signal peptide" evidence="6">
    <location>
        <begin position="1"/>
        <end position="22"/>
    </location>
</feature>
<dbReference type="Gene3D" id="1.25.40.390">
    <property type="match status" value="1"/>
</dbReference>
<reference evidence="9 10" key="1">
    <citation type="journal article" date="2013" name="Genome Announc.">
        <title>The Draft Genome Sequence of Sphingomonas paucimobilis Strain HER1398 (Proteobacteria), Host to the Giant PAU Phage, Indicates That It Is a Member of the Genus Sphingobacterium (Bacteroidetes).</title>
        <authorList>
            <person name="White R.A.III."/>
            <person name="Suttle C.A."/>
        </authorList>
    </citation>
    <scope>NUCLEOTIDE SEQUENCE [LARGE SCALE GENOMIC DNA]</scope>
    <source>
        <strain evidence="9 10">HER1398</strain>
    </source>
</reference>
<accession>U2J3L0</accession>
<evidence type="ECO:0000313" key="10">
    <source>
        <dbReference type="Proteomes" id="UP000016584"/>
    </source>
</evidence>
<dbReference type="Pfam" id="PF07980">
    <property type="entry name" value="SusD_RagB"/>
    <property type="match status" value="1"/>
</dbReference>
<gene>
    <name evidence="9" type="ORF">M472_00465</name>
</gene>
<keyword evidence="5" id="KW-0998">Cell outer membrane</keyword>
<organism evidence="9 10">
    <name type="scientific">Sphingobacterium paucimobilis HER1398</name>
    <dbReference type="NCBI Taxonomy" id="1346330"/>
    <lineage>
        <taxon>Bacteria</taxon>
        <taxon>Pseudomonadati</taxon>
        <taxon>Bacteroidota</taxon>
        <taxon>Sphingobacteriia</taxon>
        <taxon>Sphingobacteriales</taxon>
        <taxon>Sphingobacteriaceae</taxon>
        <taxon>Sphingobacterium</taxon>
    </lineage>
</organism>
<evidence type="ECO:0000256" key="5">
    <source>
        <dbReference type="ARBA" id="ARBA00023237"/>
    </source>
</evidence>
<evidence type="ECO:0000256" key="3">
    <source>
        <dbReference type="ARBA" id="ARBA00022729"/>
    </source>
</evidence>
<proteinExistence type="inferred from homology"/>
<dbReference type="Proteomes" id="UP000016584">
    <property type="component" value="Unassembled WGS sequence"/>
</dbReference>
<dbReference type="PROSITE" id="PS51257">
    <property type="entry name" value="PROKAR_LIPOPROTEIN"/>
    <property type="match status" value="1"/>
</dbReference>
<dbReference type="AlphaFoldDB" id="U2J3L0"/>
<evidence type="ECO:0000256" key="4">
    <source>
        <dbReference type="ARBA" id="ARBA00023136"/>
    </source>
</evidence>
<evidence type="ECO:0000256" key="6">
    <source>
        <dbReference type="SAM" id="SignalP"/>
    </source>
</evidence>
<keyword evidence="10" id="KW-1185">Reference proteome</keyword>
<dbReference type="SUPFAM" id="SSF48452">
    <property type="entry name" value="TPR-like"/>
    <property type="match status" value="1"/>
</dbReference>
<sequence>MKKIFSIALVASIFLSSCNSYLDVKPKGFTIPELLNDYQLLLNDQGLIRASPVFSNYITDNILSGTRVDVNRSASFDYYSTFQKRLYTFEHGPIFEDGQYEIYWETAYSHIFTFNVIINNVLAAKDGKESEKKRVWAEAKVGRAFEYLSLVNIYSKHYDAATADTDLGVPLVLTEDITKTYERVSVAKIYELVRQDLEDALPHLATHSNNKYQALKSVGYGFLSRMALYQGDFKAALENATEALKLNDYLEDYNLYTTKEKSTWGRVHLKTDVDEEFPEIRDNNEVLWGRMGTASNGSLNTEVYASNDLMETYKRNLDAHAKDMRYELFFCRDSASFGANVIRFPGRVLWAPWIDFNTGFGTPELYLIAAEAEARIGSTAEALRLINTLRDKRIENNKPITGLNKDQTLQLVLDERNREMPLTASTRLIDLKRLHLTGDLTKDIVHYVEGEEFRMSSGDARMIFPVAPKALDINPTMPQYKR</sequence>
<comment type="subcellular location">
    <subcellularLocation>
        <location evidence="1">Cell outer membrane</location>
    </subcellularLocation>
</comment>
<feature type="domain" description="RagB/SusD" evidence="7">
    <location>
        <begin position="364"/>
        <end position="479"/>
    </location>
</feature>
<keyword evidence="4" id="KW-0472">Membrane</keyword>
<dbReference type="RefSeq" id="WP_021071959.1">
    <property type="nucleotide sequence ID" value="NZ_ATDL01000022.1"/>
</dbReference>
<dbReference type="eggNOG" id="COG0388">
    <property type="taxonomic scope" value="Bacteria"/>
</dbReference>
<name>U2J3L0_9SPHI</name>
<evidence type="ECO:0000256" key="1">
    <source>
        <dbReference type="ARBA" id="ARBA00004442"/>
    </source>
</evidence>
<dbReference type="EMBL" id="ATDL01000022">
    <property type="protein sequence ID" value="ERJ57228.1"/>
    <property type="molecule type" value="Genomic_DNA"/>
</dbReference>
<comment type="similarity">
    <text evidence="2">Belongs to the SusD family.</text>
</comment>
<evidence type="ECO:0000256" key="2">
    <source>
        <dbReference type="ARBA" id="ARBA00006275"/>
    </source>
</evidence>
<dbReference type="GO" id="GO:0009279">
    <property type="term" value="C:cell outer membrane"/>
    <property type="evidence" value="ECO:0007669"/>
    <property type="project" value="UniProtKB-SubCell"/>
</dbReference>
<dbReference type="OrthoDB" id="629561at2"/>
<feature type="domain" description="SusD-like N-terminal" evidence="8">
    <location>
        <begin position="21"/>
        <end position="228"/>
    </location>
</feature>
<keyword evidence="3 6" id="KW-0732">Signal</keyword>